<feature type="transmembrane region" description="Helical" evidence="2">
    <location>
        <begin position="63"/>
        <end position="82"/>
    </location>
</feature>
<dbReference type="EMBL" id="CP126101">
    <property type="protein sequence ID" value="WHY54215.1"/>
    <property type="molecule type" value="Genomic_DNA"/>
</dbReference>
<dbReference type="Pfam" id="PF00395">
    <property type="entry name" value="SLH"/>
    <property type="match status" value="3"/>
</dbReference>
<proteinExistence type="predicted"/>
<organism evidence="4 5">
    <name type="scientific">Lysinibacillus pakistanensis</name>
    <dbReference type="NCBI Taxonomy" id="759811"/>
    <lineage>
        <taxon>Bacteria</taxon>
        <taxon>Bacillati</taxon>
        <taxon>Bacillota</taxon>
        <taxon>Bacilli</taxon>
        <taxon>Bacillales</taxon>
        <taxon>Bacillaceae</taxon>
        <taxon>Lysinibacillus</taxon>
    </lineage>
</organism>
<gene>
    <name evidence="4" type="ORF">QNH24_18590</name>
</gene>
<feature type="domain" description="SLH" evidence="3">
    <location>
        <begin position="333"/>
        <end position="395"/>
    </location>
</feature>
<dbReference type="PANTHER" id="PTHR43308:SF5">
    <property type="entry name" value="S-LAYER PROTEIN _ PEPTIDOGLYCAN ENDO-BETA-N-ACETYLGLUCOSAMINIDASE"/>
    <property type="match status" value="1"/>
</dbReference>
<dbReference type="AlphaFoldDB" id="A0AAX3X1U4"/>
<sequence>MDERYDYMQMRISILGFLKLARDMRILSFIHLFFILDFWQLYTDVHEMKERNKKRMRKHLSKIMLVVLAVAVIGATIPQNALAASLETTGAVKNEYTYEEAVFITGTPIIFKGTSKDIKITEKESKGKLTETYSLKLTASNGATLTRNIAYESDVVDYATIGQKTSNGVVKKYTEKIVVGKTTYTLVDYQFSQGTVTDNRAASDYYSGNVISRKTYSFQSGTGKNAVQNTVTIDTDSRHAGYENFWGATETQITESVYSFSDGKTSHVKNRLSTSKSRVLNYEQNLGSLGSFDGGYAVVSEKDVISEYNYNLASGQKGKLDLDTEYMPTIERLIIPKFRDLNNHYAKEAIDKLYSLGIYTDTSNFFSPNTPMKRFDFTTAIGKAVDLRVMQEKENKSKKTASTSVFKDVKRTVKDYAYIETAVKKGIIKGVTPEYFKPDSPITRGQAATIFVRALGLENKAPDPGYVTKFTDDAQIPNYTKDGIYIANELGLMTGDPVTGRFNPNQPLTRAQASVVLERFLNYLENDLKQNYRDDILFFN</sequence>
<evidence type="ECO:0000313" key="5">
    <source>
        <dbReference type="Proteomes" id="UP001178322"/>
    </source>
</evidence>
<reference evidence="4" key="1">
    <citation type="submission" date="2023-05" db="EMBL/GenBank/DDBJ databases">
        <title>Comparative genomics of Bacillaceae isolates and their secondary metabolite potential.</title>
        <authorList>
            <person name="Song L."/>
            <person name="Nielsen L.J."/>
            <person name="Mohite O."/>
            <person name="Xu X."/>
            <person name="Weber T."/>
            <person name="Kovacs A.T."/>
        </authorList>
    </citation>
    <scope>NUCLEOTIDE SEQUENCE</scope>
    <source>
        <strain evidence="4">LY1</strain>
    </source>
</reference>
<dbReference type="RefSeq" id="WP_283872887.1">
    <property type="nucleotide sequence ID" value="NZ_CP126101.1"/>
</dbReference>
<feature type="transmembrane region" description="Helical" evidence="2">
    <location>
        <begin position="24"/>
        <end position="42"/>
    </location>
</feature>
<evidence type="ECO:0000313" key="4">
    <source>
        <dbReference type="EMBL" id="WHY54215.1"/>
    </source>
</evidence>
<keyword evidence="1" id="KW-0732">Signal</keyword>
<evidence type="ECO:0000259" key="3">
    <source>
        <dbReference type="PROSITE" id="PS51272"/>
    </source>
</evidence>
<keyword evidence="2" id="KW-1133">Transmembrane helix</keyword>
<dbReference type="InterPro" id="IPR001119">
    <property type="entry name" value="SLH_dom"/>
</dbReference>
<protein>
    <submittedName>
        <fullName evidence="4">S-layer homology domain-containing protein</fullName>
    </submittedName>
</protein>
<dbReference type="Proteomes" id="UP001178322">
    <property type="component" value="Chromosome"/>
</dbReference>
<feature type="domain" description="SLH" evidence="3">
    <location>
        <begin position="402"/>
        <end position="465"/>
    </location>
</feature>
<evidence type="ECO:0000256" key="2">
    <source>
        <dbReference type="SAM" id="Phobius"/>
    </source>
</evidence>
<keyword evidence="2" id="KW-0812">Transmembrane</keyword>
<feature type="domain" description="SLH" evidence="3">
    <location>
        <begin position="467"/>
        <end position="531"/>
    </location>
</feature>
<name>A0AAX3X1U4_9BACI</name>
<dbReference type="PANTHER" id="PTHR43308">
    <property type="entry name" value="OUTER MEMBRANE PROTEIN ALPHA-RELATED"/>
    <property type="match status" value="1"/>
</dbReference>
<keyword evidence="2" id="KW-0472">Membrane</keyword>
<accession>A0AAX3X1U4</accession>
<dbReference type="InterPro" id="IPR051465">
    <property type="entry name" value="Cell_Envelope_Struct_Comp"/>
</dbReference>
<dbReference type="PROSITE" id="PS51272">
    <property type="entry name" value="SLH"/>
    <property type="match status" value="3"/>
</dbReference>
<evidence type="ECO:0000256" key="1">
    <source>
        <dbReference type="ARBA" id="ARBA00022729"/>
    </source>
</evidence>